<evidence type="ECO:0000259" key="7">
    <source>
        <dbReference type="Pfam" id="PF02683"/>
    </source>
</evidence>
<evidence type="ECO:0000313" key="9">
    <source>
        <dbReference type="Proteomes" id="UP000708347"/>
    </source>
</evidence>
<gene>
    <name evidence="8" type="ORF">FEG63_12830</name>
</gene>
<protein>
    <submittedName>
        <fullName evidence="8">Cytochrome c biogenesis protein CcdA</fullName>
    </submittedName>
</protein>
<keyword evidence="9" id="KW-1185">Reference proteome</keyword>
<evidence type="ECO:0000256" key="3">
    <source>
        <dbReference type="ARBA" id="ARBA00022692"/>
    </source>
</evidence>
<evidence type="ECO:0000256" key="6">
    <source>
        <dbReference type="SAM" id="Phobius"/>
    </source>
</evidence>
<feature type="transmembrane region" description="Helical" evidence="6">
    <location>
        <begin position="6"/>
        <end position="30"/>
    </location>
</feature>
<comment type="similarity">
    <text evidence="2">Belongs to the DsbD family.</text>
</comment>
<comment type="subcellular location">
    <subcellularLocation>
        <location evidence="1">Membrane</location>
        <topology evidence="1">Multi-pass membrane protein</topology>
    </subcellularLocation>
</comment>
<comment type="caution">
    <text evidence="8">The sequence shown here is derived from an EMBL/GenBank/DDBJ whole genome shotgun (WGS) entry which is preliminary data.</text>
</comment>
<feature type="transmembrane region" description="Helical" evidence="6">
    <location>
        <begin position="124"/>
        <end position="146"/>
    </location>
</feature>
<accession>A0ABX2JSL4</accession>
<evidence type="ECO:0000256" key="5">
    <source>
        <dbReference type="ARBA" id="ARBA00023136"/>
    </source>
</evidence>
<name>A0ABX2JSL4_9MYCO</name>
<evidence type="ECO:0000256" key="4">
    <source>
        <dbReference type="ARBA" id="ARBA00022989"/>
    </source>
</evidence>
<dbReference type="InterPro" id="IPR051790">
    <property type="entry name" value="Cytochrome_c-biogenesis_DsbD"/>
</dbReference>
<feature type="transmembrane region" description="Helical" evidence="6">
    <location>
        <begin position="198"/>
        <end position="219"/>
    </location>
</feature>
<dbReference type="InterPro" id="IPR003834">
    <property type="entry name" value="Cyt_c_assmbl_TM_dom"/>
</dbReference>
<feature type="transmembrane region" description="Helical" evidence="6">
    <location>
        <begin position="82"/>
        <end position="103"/>
    </location>
</feature>
<dbReference type="PANTHER" id="PTHR31272">
    <property type="entry name" value="CYTOCHROME C-TYPE BIOGENESIS PROTEIN HI_1454-RELATED"/>
    <property type="match status" value="1"/>
</dbReference>
<organism evidence="8 9">
    <name type="scientific">Mycolicibacterium sphagni</name>
    <dbReference type="NCBI Taxonomy" id="1786"/>
    <lineage>
        <taxon>Bacteria</taxon>
        <taxon>Bacillati</taxon>
        <taxon>Actinomycetota</taxon>
        <taxon>Actinomycetes</taxon>
        <taxon>Mycobacteriales</taxon>
        <taxon>Mycobacteriaceae</taxon>
        <taxon>Mycolicibacterium</taxon>
    </lineage>
</organism>
<keyword evidence="5 6" id="KW-0472">Membrane</keyword>
<dbReference type="RefSeq" id="WP_174398251.1">
    <property type="nucleotide sequence ID" value="NZ_VBSB01000008.1"/>
</dbReference>
<proteinExistence type="inferred from homology"/>
<feature type="domain" description="Cytochrome C biogenesis protein transmembrane" evidence="7">
    <location>
        <begin position="8"/>
        <end position="217"/>
    </location>
</feature>
<dbReference type="EMBL" id="VBSB01000008">
    <property type="protein sequence ID" value="NTY60430.1"/>
    <property type="molecule type" value="Genomic_DNA"/>
</dbReference>
<evidence type="ECO:0000313" key="8">
    <source>
        <dbReference type="EMBL" id="NTY60430.1"/>
    </source>
</evidence>
<keyword evidence="4 6" id="KW-1133">Transmembrane helix</keyword>
<feature type="transmembrane region" description="Helical" evidence="6">
    <location>
        <begin position="258"/>
        <end position="277"/>
    </location>
</feature>
<feature type="transmembrane region" description="Helical" evidence="6">
    <location>
        <begin position="166"/>
        <end position="186"/>
    </location>
</feature>
<reference evidence="8 9" key="1">
    <citation type="submission" date="2019-05" db="EMBL/GenBank/DDBJ databases">
        <title>Mycolicibacterium sphagni ENV482 genome assembly.</title>
        <authorList>
            <person name="Chen W."/>
            <person name="Faulkner N.W."/>
            <person name="Hyman M.R."/>
        </authorList>
    </citation>
    <scope>NUCLEOTIDE SEQUENCE [LARGE SCALE GENOMIC DNA]</scope>
    <source>
        <strain evidence="8 9">ENV482</strain>
    </source>
</reference>
<feature type="transmembrane region" description="Helical" evidence="6">
    <location>
        <begin position="51"/>
        <end position="76"/>
    </location>
</feature>
<dbReference type="Proteomes" id="UP000708347">
    <property type="component" value="Unassembled WGS sequence"/>
</dbReference>
<evidence type="ECO:0000256" key="2">
    <source>
        <dbReference type="ARBA" id="ARBA00006143"/>
    </source>
</evidence>
<sequence>MDANLTGLALAAGMVAALNPCGFAMLPAYLTLVVRGEGADASRTAAVGRALAATAAMALGFLAVFGLFGLLTVPVATAVQRYLPYATIVIGISLVALGIWLLAGRELTWNPVGSNWRWAPTARLGSMFGYGVGYAIASLSCTIGPFLAVTGSTVRSGSVAGGVLVYAAYAAGLALVVGVLAVAIALTSTALIDRIRQLLPYVSRISGVVLIAVGLYVGYYGLYEIRLFSADGNPADPIIAAAGLLQGTLAGWVYRTSAWPWIVALVVLVAAAAVLRLRRARRRRS</sequence>
<dbReference type="Pfam" id="PF02683">
    <property type="entry name" value="DsbD_TM"/>
    <property type="match status" value="1"/>
</dbReference>
<evidence type="ECO:0000256" key="1">
    <source>
        <dbReference type="ARBA" id="ARBA00004141"/>
    </source>
</evidence>
<keyword evidence="3 6" id="KW-0812">Transmembrane</keyword>
<dbReference type="PANTHER" id="PTHR31272:SF4">
    <property type="entry name" value="CYTOCHROME C-TYPE BIOGENESIS PROTEIN HI_1454-RELATED"/>
    <property type="match status" value="1"/>
</dbReference>